<name>X0TR92_9ZZZZ</name>
<feature type="non-terminal residue" evidence="1">
    <location>
        <position position="276"/>
    </location>
</feature>
<dbReference type="Pfam" id="PF01663">
    <property type="entry name" value="Phosphodiest"/>
    <property type="match status" value="1"/>
</dbReference>
<dbReference type="SUPFAM" id="SSF53649">
    <property type="entry name" value="Alkaline phosphatase-like"/>
    <property type="match status" value="1"/>
</dbReference>
<dbReference type="AlphaFoldDB" id="X0TR92"/>
<comment type="caution">
    <text evidence="1">The sequence shown here is derived from an EMBL/GenBank/DDBJ whole genome shotgun (WGS) entry which is preliminary data.</text>
</comment>
<evidence type="ECO:0000313" key="1">
    <source>
        <dbReference type="EMBL" id="GAF90677.1"/>
    </source>
</evidence>
<feature type="non-terminal residue" evidence="1">
    <location>
        <position position="1"/>
    </location>
</feature>
<dbReference type="EMBL" id="BARS01018095">
    <property type="protein sequence ID" value="GAF90677.1"/>
    <property type="molecule type" value="Genomic_DNA"/>
</dbReference>
<gene>
    <name evidence="1" type="ORF">S01H1_29502</name>
</gene>
<accession>X0TR92</accession>
<dbReference type="InterPro" id="IPR002591">
    <property type="entry name" value="Phosphodiest/P_Trfase"/>
</dbReference>
<organism evidence="1">
    <name type="scientific">marine sediment metagenome</name>
    <dbReference type="NCBI Taxonomy" id="412755"/>
    <lineage>
        <taxon>unclassified sequences</taxon>
        <taxon>metagenomes</taxon>
        <taxon>ecological metagenomes</taxon>
    </lineage>
</organism>
<sequence length="276" mass="31160">TTNGKAGGGRVHISPERDFAKVEAELGVGEWSDWIFNVVETRGGRAQGGFRFRLNELSSDGERFELYRTPIYSTSGWTNPAPLAKEITKVIGPYASGYESYPMSPHSRKYNDIYFEQVSQFANYLADTAEYLKGQWDILITQIHVQDEFCHEVGFEGIDSTSPSYRPDRASRDWEIMRRQYQVCDQWIGRLIKECADENTLIAIISDHAAIPIRKTININQALVNAGLLTTEEDPKTGSLRVDWTRTKAYNRPGFPVGYIWVNVRGRDPGGIVSPG</sequence>
<proteinExistence type="predicted"/>
<dbReference type="Gene3D" id="3.40.720.10">
    <property type="entry name" value="Alkaline Phosphatase, subunit A"/>
    <property type="match status" value="1"/>
</dbReference>
<protein>
    <submittedName>
        <fullName evidence="1">Uncharacterized protein</fullName>
    </submittedName>
</protein>
<dbReference type="InterPro" id="IPR017850">
    <property type="entry name" value="Alkaline_phosphatase_core_sf"/>
</dbReference>
<reference evidence="1" key="1">
    <citation type="journal article" date="2014" name="Front. Microbiol.">
        <title>High frequency of phylogenetically diverse reductive dehalogenase-homologous genes in deep subseafloor sedimentary metagenomes.</title>
        <authorList>
            <person name="Kawai M."/>
            <person name="Futagami T."/>
            <person name="Toyoda A."/>
            <person name="Takaki Y."/>
            <person name="Nishi S."/>
            <person name="Hori S."/>
            <person name="Arai W."/>
            <person name="Tsubouchi T."/>
            <person name="Morono Y."/>
            <person name="Uchiyama I."/>
            <person name="Ito T."/>
            <person name="Fujiyama A."/>
            <person name="Inagaki F."/>
            <person name="Takami H."/>
        </authorList>
    </citation>
    <scope>NUCLEOTIDE SEQUENCE</scope>
    <source>
        <strain evidence="1">Expedition CK06-06</strain>
    </source>
</reference>